<evidence type="ECO:0000256" key="5">
    <source>
        <dbReference type="ARBA" id="ARBA00022786"/>
    </source>
</evidence>
<dbReference type="SUPFAM" id="SSF69572">
    <property type="entry name" value="Activating enzymes of the ubiquitin-like proteins"/>
    <property type="match status" value="1"/>
</dbReference>
<gene>
    <name evidence="10" type="ORF">ACJMK2_013263</name>
</gene>
<evidence type="ECO:0000256" key="1">
    <source>
        <dbReference type="ARBA" id="ARBA00005339"/>
    </source>
</evidence>
<evidence type="ECO:0000259" key="9">
    <source>
        <dbReference type="Pfam" id="PF00899"/>
    </source>
</evidence>
<dbReference type="InterPro" id="IPR000594">
    <property type="entry name" value="ThiF_NAD_FAD-bd"/>
</dbReference>
<evidence type="ECO:0000256" key="3">
    <source>
        <dbReference type="ARBA" id="ARBA00022723"/>
    </source>
</evidence>
<keyword evidence="11" id="KW-1185">Reference proteome</keyword>
<dbReference type="GO" id="GO:0005524">
    <property type="term" value="F:ATP binding"/>
    <property type="evidence" value="ECO:0007669"/>
    <property type="project" value="UniProtKB-KW"/>
</dbReference>
<organism evidence="10 11">
    <name type="scientific">Sinanodonta woodiana</name>
    <name type="common">Chinese pond mussel</name>
    <name type="synonym">Anodonta woodiana</name>
    <dbReference type="NCBI Taxonomy" id="1069815"/>
    <lineage>
        <taxon>Eukaryota</taxon>
        <taxon>Metazoa</taxon>
        <taxon>Spiralia</taxon>
        <taxon>Lophotrochozoa</taxon>
        <taxon>Mollusca</taxon>
        <taxon>Bivalvia</taxon>
        <taxon>Autobranchia</taxon>
        <taxon>Heteroconchia</taxon>
        <taxon>Palaeoheterodonta</taxon>
        <taxon>Unionida</taxon>
        <taxon>Unionoidea</taxon>
        <taxon>Unionidae</taxon>
        <taxon>Unioninae</taxon>
        <taxon>Sinanodonta</taxon>
    </lineage>
</organism>
<keyword evidence="4" id="KW-0547">Nucleotide-binding</keyword>
<feature type="coiled-coil region" evidence="8">
    <location>
        <begin position="4"/>
        <end position="31"/>
    </location>
</feature>
<evidence type="ECO:0000313" key="10">
    <source>
        <dbReference type="EMBL" id="KAL3853978.1"/>
    </source>
</evidence>
<dbReference type="Proteomes" id="UP001634394">
    <property type="component" value="Unassembled WGS sequence"/>
</dbReference>
<dbReference type="CDD" id="cd00757">
    <property type="entry name" value="ThiF_MoeB_HesA_family"/>
    <property type="match status" value="1"/>
</dbReference>
<dbReference type="InterPro" id="IPR045886">
    <property type="entry name" value="ThiF/MoeB/HesA"/>
</dbReference>
<evidence type="ECO:0000256" key="7">
    <source>
        <dbReference type="ARBA" id="ARBA00022840"/>
    </source>
</evidence>
<comment type="similarity">
    <text evidence="1">Belongs to the ubiquitin-activating E1 family. UBA5 subfamily.</text>
</comment>
<dbReference type="PANTHER" id="PTHR10953">
    <property type="entry name" value="UBIQUITIN-ACTIVATING ENZYME E1"/>
    <property type="match status" value="1"/>
</dbReference>
<dbReference type="Pfam" id="PF00899">
    <property type="entry name" value="ThiF"/>
    <property type="match status" value="1"/>
</dbReference>
<keyword evidence="3" id="KW-0479">Metal-binding</keyword>
<protein>
    <recommendedName>
        <fullName evidence="2">Ubiquitin-like modifier-activating enzyme 5</fullName>
    </recommendedName>
</protein>
<dbReference type="PROSITE" id="PS00065">
    <property type="entry name" value="D_2_HYDROXYACID_DH_1"/>
    <property type="match status" value="1"/>
</dbReference>
<dbReference type="PANTHER" id="PTHR10953:SF9">
    <property type="entry name" value="UBIQUITIN-LIKE MODIFIER-ACTIVATING ENZYME 5"/>
    <property type="match status" value="1"/>
</dbReference>
<dbReference type="InterPro" id="IPR029752">
    <property type="entry name" value="D-isomer_DH_CS1"/>
</dbReference>
<name>A0ABD3V051_SINWO</name>
<feature type="domain" description="THIF-type NAD/FAD binding fold" evidence="9">
    <location>
        <begin position="45"/>
        <end position="296"/>
    </location>
</feature>
<dbReference type="GO" id="GO:0046872">
    <property type="term" value="F:metal ion binding"/>
    <property type="evidence" value="ECO:0007669"/>
    <property type="project" value="UniProtKB-KW"/>
</dbReference>
<evidence type="ECO:0000256" key="6">
    <source>
        <dbReference type="ARBA" id="ARBA00022833"/>
    </source>
</evidence>
<keyword evidence="5" id="KW-0833">Ubl conjugation pathway</keyword>
<proteinExistence type="inferred from homology"/>
<dbReference type="InterPro" id="IPR035985">
    <property type="entry name" value="Ubiquitin-activating_enz"/>
</dbReference>
<dbReference type="FunFam" id="3.40.50.720:FF:000066">
    <property type="entry name" value="Putative ubiquitin-like modifier-activating enzyme 5"/>
    <property type="match status" value="1"/>
</dbReference>
<dbReference type="Gene3D" id="3.40.50.720">
    <property type="entry name" value="NAD(P)-binding Rossmann-like Domain"/>
    <property type="match status" value="1"/>
</dbReference>
<dbReference type="EMBL" id="JBJQND010000014">
    <property type="protein sequence ID" value="KAL3853978.1"/>
    <property type="molecule type" value="Genomic_DNA"/>
</dbReference>
<sequence length="397" mass="44436">MSSTAELEKRIKGLEAELERERSKNERGRQKIAHMSSEVVDSNPYSRLMALKRMGIVDNYERIRDFAVAVVGIGGVGSVAAEMLTRCGVGKLLLFDYDKVELANMNRLFYQPHQAGLSKVEAAEKTLKEINPDVEFEIHNYNITTVDNFQHFMDRISKGGLRESTPVDLVLSCVDNFEARMAINTACNELGQKWFESGVSENAVSGHIQFIIPGETSCFACAPPLVVATHTDEKTLKREGVCAASLPTTMAVVAGFLVQNTLKYLLRFGNVTYYLGYNALEDFFPTMVMKPNPQCDDSYCRHQQAEFQKREAAKPKQVVEEKKEEAVTHDDNDWGIELVSETTEEEMRLAEGDVPHLTEGVKFAYTKPAKSAHNDSGATVERTDQSLEELMQQMKGL</sequence>
<keyword evidence="7" id="KW-0067">ATP-binding</keyword>
<dbReference type="AlphaFoldDB" id="A0ABD3V051"/>
<keyword evidence="8" id="KW-0175">Coiled coil</keyword>
<accession>A0ABD3V051</accession>
<reference evidence="10 11" key="1">
    <citation type="submission" date="2024-11" db="EMBL/GenBank/DDBJ databases">
        <title>Chromosome-level genome assembly of the freshwater bivalve Anodonta woodiana.</title>
        <authorList>
            <person name="Chen X."/>
        </authorList>
    </citation>
    <scope>NUCLEOTIDE SEQUENCE [LARGE SCALE GENOMIC DNA]</scope>
    <source>
        <strain evidence="10">MN2024</strain>
        <tissue evidence="10">Gills</tissue>
    </source>
</reference>
<evidence type="ECO:0000313" key="11">
    <source>
        <dbReference type="Proteomes" id="UP001634394"/>
    </source>
</evidence>
<keyword evidence="6" id="KW-0862">Zinc</keyword>
<evidence type="ECO:0000256" key="4">
    <source>
        <dbReference type="ARBA" id="ARBA00022741"/>
    </source>
</evidence>
<evidence type="ECO:0000256" key="8">
    <source>
        <dbReference type="SAM" id="Coils"/>
    </source>
</evidence>
<comment type="caution">
    <text evidence="10">The sequence shown here is derived from an EMBL/GenBank/DDBJ whole genome shotgun (WGS) entry which is preliminary data.</text>
</comment>
<evidence type="ECO:0000256" key="2">
    <source>
        <dbReference type="ARBA" id="ARBA00016279"/>
    </source>
</evidence>